<dbReference type="Gene3D" id="3.40.140.10">
    <property type="entry name" value="Cytidine Deaminase, domain 2"/>
    <property type="match status" value="1"/>
</dbReference>
<dbReference type="InterPro" id="IPR051929">
    <property type="entry name" value="VirAsm_ModProt"/>
</dbReference>
<dbReference type="PANTHER" id="PTHR34858:SF1">
    <property type="entry name" value="CYSO-CYSTEINE PEPTIDASE"/>
    <property type="match status" value="1"/>
</dbReference>
<evidence type="ECO:0000256" key="1">
    <source>
        <dbReference type="ARBA" id="ARBA00022670"/>
    </source>
</evidence>
<protein>
    <submittedName>
        <fullName evidence="7">Mov34/MPN/PAD-1 family protein</fullName>
    </submittedName>
</protein>
<accession>A0ABV8RGW7</accession>
<keyword evidence="8" id="KW-1185">Reference proteome</keyword>
<keyword evidence="4" id="KW-0862">Zinc</keyword>
<dbReference type="SMART" id="SM00232">
    <property type="entry name" value="JAB_MPN"/>
    <property type="match status" value="1"/>
</dbReference>
<keyword evidence="2" id="KW-0479">Metal-binding</keyword>
<dbReference type="Pfam" id="PF14464">
    <property type="entry name" value="Prok-JAB"/>
    <property type="match status" value="1"/>
</dbReference>
<evidence type="ECO:0000313" key="7">
    <source>
        <dbReference type="EMBL" id="MFC4291949.1"/>
    </source>
</evidence>
<gene>
    <name evidence="7" type="ORF">ACFOWX_05920</name>
</gene>
<name>A0ABV8RGW7_9SPHN</name>
<dbReference type="EMBL" id="JBHSDH010000013">
    <property type="protein sequence ID" value="MFC4291949.1"/>
    <property type="molecule type" value="Genomic_DNA"/>
</dbReference>
<reference evidence="8" key="1">
    <citation type="journal article" date="2019" name="Int. J. Syst. Evol. Microbiol.">
        <title>The Global Catalogue of Microorganisms (GCM) 10K type strain sequencing project: providing services to taxonomists for standard genome sequencing and annotation.</title>
        <authorList>
            <consortium name="The Broad Institute Genomics Platform"/>
            <consortium name="The Broad Institute Genome Sequencing Center for Infectious Disease"/>
            <person name="Wu L."/>
            <person name="Ma J."/>
        </authorList>
    </citation>
    <scope>NUCLEOTIDE SEQUENCE [LARGE SCALE GENOMIC DNA]</scope>
    <source>
        <strain evidence="8">CECT 8531</strain>
    </source>
</reference>
<dbReference type="CDD" id="cd08070">
    <property type="entry name" value="MPN_like"/>
    <property type="match status" value="1"/>
</dbReference>
<dbReference type="Proteomes" id="UP001595887">
    <property type="component" value="Unassembled WGS sequence"/>
</dbReference>
<evidence type="ECO:0000256" key="2">
    <source>
        <dbReference type="ARBA" id="ARBA00022723"/>
    </source>
</evidence>
<evidence type="ECO:0000256" key="3">
    <source>
        <dbReference type="ARBA" id="ARBA00022801"/>
    </source>
</evidence>
<dbReference type="PANTHER" id="PTHR34858">
    <property type="entry name" value="CYSO-CYSTEINE PEPTIDASE"/>
    <property type="match status" value="1"/>
</dbReference>
<keyword evidence="3" id="KW-0378">Hydrolase</keyword>
<dbReference type="InterPro" id="IPR028090">
    <property type="entry name" value="JAB_dom_prok"/>
</dbReference>
<dbReference type="PROSITE" id="PS50249">
    <property type="entry name" value="MPN"/>
    <property type="match status" value="1"/>
</dbReference>
<sequence>MALFLSSQHRTQLTDFARGAYPYECCGLLLGDGQQVLRLLPAKNVASDTRCNFEIDPAVLLSVQKAQRQGGLSLLGYYHSHPNGKAGPSMTDAKMASADGKYWLIIAQDEVTAWSASHKGKLFGRFDEVEIIFQG</sequence>
<dbReference type="SUPFAM" id="SSF102712">
    <property type="entry name" value="JAB1/MPN domain"/>
    <property type="match status" value="1"/>
</dbReference>
<evidence type="ECO:0000313" key="8">
    <source>
        <dbReference type="Proteomes" id="UP001595887"/>
    </source>
</evidence>
<proteinExistence type="predicted"/>
<dbReference type="RefSeq" id="WP_381422234.1">
    <property type="nucleotide sequence ID" value="NZ_JBHSDH010000013.1"/>
</dbReference>
<feature type="domain" description="MPN" evidence="6">
    <location>
        <begin position="3"/>
        <end position="132"/>
    </location>
</feature>
<evidence type="ECO:0000259" key="6">
    <source>
        <dbReference type="PROSITE" id="PS50249"/>
    </source>
</evidence>
<organism evidence="7 8">
    <name type="scientific">Sphingorhabdus arenilitoris</name>
    <dbReference type="NCBI Taxonomy" id="1490041"/>
    <lineage>
        <taxon>Bacteria</taxon>
        <taxon>Pseudomonadati</taxon>
        <taxon>Pseudomonadota</taxon>
        <taxon>Alphaproteobacteria</taxon>
        <taxon>Sphingomonadales</taxon>
        <taxon>Sphingomonadaceae</taxon>
        <taxon>Sphingorhabdus</taxon>
    </lineage>
</organism>
<dbReference type="InterPro" id="IPR037518">
    <property type="entry name" value="MPN"/>
</dbReference>
<evidence type="ECO:0000256" key="5">
    <source>
        <dbReference type="ARBA" id="ARBA00023049"/>
    </source>
</evidence>
<dbReference type="InterPro" id="IPR000555">
    <property type="entry name" value="JAMM/MPN+_dom"/>
</dbReference>
<comment type="caution">
    <text evidence="7">The sequence shown here is derived from an EMBL/GenBank/DDBJ whole genome shotgun (WGS) entry which is preliminary data.</text>
</comment>
<keyword evidence="5" id="KW-0482">Metalloprotease</keyword>
<evidence type="ECO:0000256" key="4">
    <source>
        <dbReference type="ARBA" id="ARBA00022833"/>
    </source>
</evidence>
<keyword evidence="1" id="KW-0645">Protease</keyword>